<sequence>MKSIAVIGWIIIGLLQFSAMVSGFVDTLGGFFGIAAALLLGQVPILGTIMGIIGAMSSWGWSLIQSIGLFIGAPIGIMVINAIAFKDKD</sequence>
<gene>
    <name evidence="2" type="ordered locus">Spica_1738</name>
</gene>
<keyword evidence="1" id="KW-1133">Transmembrane helix</keyword>
<evidence type="ECO:0000256" key="1">
    <source>
        <dbReference type="SAM" id="Phobius"/>
    </source>
</evidence>
<dbReference type="Proteomes" id="UP000000503">
    <property type="component" value="Chromosome"/>
</dbReference>
<evidence type="ECO:0000313" key="3">
    <source>
        <dbReference type="Proteomes" id="UP000000503"/>
    </source>
</evidence>
<organism evidence="2 3">
    <name type="scientific">Gracilinema caldarium (strain ATCC 51460 / DSM 7334 / H1)</name>
    <name type="common">Treponema caldarium</name>
    <dbReference type="NCBI Taxonomy" id="744872"/>
    <lineage>
        <taxon>Bacteria</taxon>
        <taxon>Pseudomonadati</taxon>
        <taxon>Spirochaetota</taxon>
        <taxon>Spirochaetia</taxon>
        <taxon>Spirochaetales</taxon>
        <taxon>Breznakiellaceae</taxon>
        <taxon>Gracilinema</taxon>
    </lineage>
</organism>
<evidence type="ECO:0000313" key="2">
    <source>
        <dbReference type="EMBL" id="AEJ19880.1"/>
    </source>
</evidence>
<feature type="transmembrane region" description="Helical" evidence="1">
    <location>
        <begin position="67"/>
        <end position="85"/>
    </location>
</feature>
<dbReference type="HOGENOM" id="CLU_2453710_0_0_12"/>
<protein>
    <submittedName>
        <fullName evidence="2">Uncharacterized protein</fullName>
    </submittedName>
</protein>
<keyword evidence="1" id="KW-0812">Transmembrane</keyword>
<dbReference type="RefSeq" id="WP_013969189.1">
    <property type="nucleotide sequence ID" value="NC_015732.1"/>
</dbReference>
<dbReference type="KEGG" id="scd:Spica_1738"/>
<dbReference type="AlphaFoldDB" id="F8F2X2"/>
<dbReference type="EMBL" id="CP002868">
    <property type="protein sequence ID" value="AEJ19880.1"/>
    <property type="molecule type" value="Genomic_DNA"/>
</dbReference>
<name>F8F2X2_GRAC1</name>
<keyword evidence="1" id="KW-0472">Membrane</keyword>
<accession>F8F2X2</accession>
<dbReference type="STRING" id="744872.Spica_1738"/>
<proteinExistence type="predicted"/>
<feature type="transmembrane region" description="Helical" evidence="1">
    <location>
        <begin position="33"/>
        <end position="55"/>
    </location>
</feature>
<keyword evidence="3" id="KW-1185">Reference proteome</keyword>
<reference evidence="3" key="1">
    <citation type="journal article" date="2013" name="Stand. Genomic Sci.">
        <title>Genome sequence of the thermophilic fresh-water bacterium Spirochaeta caldaria type strain (H1(T)), reclassification of Spirochaeta caldaria, Spirochaeta stenostrepta, and Spirochaeta zuelzerae in the genus Treponema as Treponema caldaria comb. nov., Treponema stenostrepta comb. nov., and Treponema zuelzerae comb. nov., and emendation of the genus Treponema.</title>
        <authorList>
            <person name="Abt B."/>
            <person name="Goker M."/>
            <person name="Scheuner C."/>
            <person name="Han C."/>
            <person name="Lu M."/>
            <person name="Misra M."/>
            <person name="Lapidus A."/>
            <person name="Nolan M."/>
            <person name="Lucas S."/>
            <person name="Hammon N."/>
            <person name="Deshpande S."/>
            <person name="Cheng J.F."/>
            <person name="Tapia R."/>
            <person name="Goodwin L.A."/>
            <person name="Pitluck S."/>
            <person name="Liolios K."/>
            <person name="Pagani I."/>
            <person name="Ivanova N."/>
            <person name="Mavromatis K."/>
            <person name="Mikhailova N."/>
            <person name="Huntemann M."/>
            <person name="Pati A."/>
            <person name="Chen A."/>
            <person name="Palaniappan K."/>
            <person name="Land M."/>
            <person name="Hauser L."/>
            <person name="Jeffries C.D."/>
            <person name="Rohde M."/>
            <person name="Spring S."/>
            <person name="Gronow S."/>
            <person name="Detter J.C."/>
            <person name="Bristow J."/>
            <person name="Eisen J.A."/>
            <person name="Markowitz V."/>
            <person name="Hugenholtz P."/>
            <person name="Kyrpides N.C."/>
            <person name="Woyke T."/>
            <person name="Klenk H.P."/>
        </authorList>
    </citation>
    <scope>NUCLEOTIDE SEQUENCE</scope>
    <source>
        <strain evidence="3">ATCC 51460 / DSM 7334 / H1</strain>
    </source>
</reference>